<evidence type="ECO:0000313" key="1">
    <source>
        <dbReference type="EMBL" id="MEA5257207.1"/>
    </source>
</evidence>
<name>A0ABU5QJG6_9BACT</name>
<comment type="caution">
    <text evidence="1">The sequence shown here is derived from an EMBL/GenBank/DDBJ whole genome shotgun (WGS) entry which is preliminary data.</text>
</comment>
<keyword evidence="2" id="KW-1185">Reference proteome</keyword>
<accession>A0ABU5QJG6</accession>
<proteinExistence type="predicted"/>
<sequence length="65" mass="7706">MDEQKRPAFEDVLKKMTQVQIMDYIKLVKATIQNNRFASNHMIPVWTKGLEMANNELDNRKQKLN</sequence>
<dbReference type="Proteomes" id="UP001304671">
    <property type="component" value="Unassembled WGS sequence"/>
</dbReference>
<organism evidence="1 2">
    <name type="scientific">Arcicella aquatica</name>
    <dbReference type="NCBI Taxonomy" id="217141"/>
    <lineage>
        <taxon>Bacteria</taxon>
        <taxon>Pseudomonadati</taxon>
        <taxon>Bacteroidota</taxon>
        <taxon>Cytophagia</taxon>
        <taxon>Cytophagales</taxon>
        <taxon>Flectobacillaceae</taxon>
        <taxon>Arcicella</taxon>
    </lineage>
</organism>
<dbReference type="RefSeq" id="WP_323247434.1">
    <property type="nucleotide sequence ID" value="NZ_JAYFUL010000006.1"/>
</dbReference>
<evidence type="ECO:0000313" key="2">
    <source>
        <dbReference type="Proteomes" id="UP001304671"/>
    </source>
</evidence>
<dbReference type="EMBL" id="JAYFUL010000006">
    <property type="protein sequence ID" value="MEA5257207.1"/>
    <property type="molecule type" value="Genomic_DNA"/>
</dbReference>
<gene>
    <name evidence="1" type="ORF">VB264_05370</name>
</gene>
<reference evidence="1 2" key="1">
    <citation type="submission" date="2023-12" db="EMBL/GenBank/DDBJ databases">
        <title>Novel species of the genus Arcicella isolated from rivers.</title>
        <authorList>
            <person name="Lu H."/>
        </authorList>
    </citation>
    <scope>NUCLEOTIDE SEQUENCE [LARGE SCALE GENOMIC DNA]</scope>
    <source>
        <strain evidence="1 2">LMG 21963</strain>
    </source>
</reference>
<protein>
    <submittedName>
        <fullName evidence="1">Uncharacterized protein</fullName>
    </submittedName>
</protein>